<evidence type="ECO:0000313" key="12">
    <source>
        <dbReference type="Proteomes" id="UP000886881"/>
    </source>
</evidence>
<comment type="caution">
    <text evidence="11">The sequence shown here is derived from an EMBL/GenBank/DDBJ whole genome shotgun (WGS) entry which is preliminary data.</text>
</comment>
<keyword evidence="5" id="KW-0441">Lipid A biosynthesis</keyword>
<dbReference type="GO" id="GO:0008915">
    <property type="term" value="F:lipid-A-disaccharide synthase activity"/>
    <property type="evidence" value="ECO:0007669"/>
    <property type="project" value="UniProtKB-UniRule"/>
</dbReference>
<keyword evidence="4" id="KW-0444">Lipid biosynthesis</keyword>
<dbReference type="NCBIfam" id="TIGR00215">
    <property type="entry name" value="lpxB"/>
    <property type="match status" value="1"/>
</dbReference>
<dbReference type="EC" id="2.4.1.182" evidence="2 10"/>
<evidence type="ECO:0000256" key="8">
    <source>
        <dbReference type="ARBA" id="ARBA00023098"/>
    </source>
</evidence>
<dbReference type="SUPFAM" id="SSF53756">
    <property type="entry name" value="UDP-Glycosyltransferase/glycogen phosphorylase"/>
    <property type="match status" value="1"/>
</dbReference>
<evidence type="ECO:0000256" key="3">
    <source>
        <dbReference type="ARBA" id="ARBA00020902"/>
    </source>
</evidence>
<dbReference type="GO" id="GO:0009245">
    <property type="term" value="P:lipid A biosynthetic process"/>
    <property type="evidence" value="ECO:0007669"/>
    <property type="project" value="UniProtKB-UniRule"/>
</dbReference>
<comment type="function">
    <text evidence="1">Condensation of UDP-2,3-diacylglucosamine and 2,3-diacylglucosamine-1-phosphate to form lipid A disaccharide, a precursor of lipid A, a phosphorylated glycolipid that anchors the lipopolysaccharide to the outer membrane of the cell.</text>
</comment>
<dbReference type="Proteomes" id="UP000886881">
    <property type="component" value="Unassembled WGS sequence"/>
</dbReference>
<dbReference type="GO" id="GO:0016020">
    <property type="term" value="C:membrane"/>
    <property type="evidence" value="ECO:0007669"/>
    <property type="project" value="GOC"/>
</dbReference>
<organism evidence="11 12">
    <name type="scientific">Candidatus Cryptobacteroides merdipullorum</name>
    <dbReference type="NCBI Taxonomy" id="2840771"/>
    <lineage>
        <taxon>Bacteria</taxon>
        <taxon>Pseudomonadati</taxon>
        <taxon>Bacteroidota</taxon>
        <taxon>Bacteroidia</taxon>
        <taxon>Bacteroidales</taxon>
        <taxon>Candidatus Cryptobacteroides</taxon>
    </lineage>
</organism>
<evidence type="ECO:0000256" key="9">
    <source>
        <dbReference type="ARBA" id="ARBA00048975"/>
    </source>
</evidence>
<sequence>MRYYIIAGEASGDLHGGNLVRGLAAEDPAAEIRFWGGDMMLAAAKESGVPAELVRHYREGAVMGFTEVLAKGLKLLRNIEFCRKDIQEWRPDVVILIDYPGFNMKIARFCHEAGIKVFYYIAPKTWASREGRNRKLKAWTDRLFIVFPFEKKYFADRGIPFIYEGNPLVDAVDSYGFRRPAEGRYIALLAGSRKAEISHTMPLCMELADKLSALPRYRDYKFLVAGAPARSREDYLPYIGDRKNVELLFGRTYDILKYADAAVVNSGTASLEAALIGTPQVVCWSTSPLTFFMAKHVLRVGDHIKYISLGNLCIGRQAFRELIQDDFNIEELLSEMRRLNEDEAYRARMLADYEAIRESLGGGGASRKVAAAMIRELKK</sequence>
<evidence type="ECO:0000256" key="5">
    <source>
        <dbReference type="ARBA" id="ARBA00022556"/>
    </source>
</evidence>
<protein>
    <recommendedName>
        <fullName evidence="3 10">Lipid-A-disaccharide synthase</fullName>
        <ecNumber evidence="2 10">2.4.1.182</ecNumber>
    </recommendedName>
</protein>
<keyword evidence="6 11" id="KW-0328">Glycosyltransferase</keyword>
<proteinExistence type="predicted"/>
<dbReference type="GO" id="GO:0005543">
    <property type="term" value="F:phospholipid binding"/>
    <property type="evidence" value="ECO:0007669"/>
    <property type="project" value="TreeGrafter"/>
</dbReference>
<evidence type="ECO:0000256" key="2">
    <source>
        <dbReference type="ARBA" id="ARBA00012687"/>
    </source>
</evidence>
<dbReference type="Pfam" id="PF02684">
    <property type="entry name" value="LpxB"/>
    <property type="match status" value="1"/>
</dbReference>
<reference evidence="11" key="2">
    <citation type="journal article" date="2021" name="PeerJ">
        <title>Extensive microbial diversity within the chicken gut microbiome revealed by metagenomics and culture.</title>
        <authorList>
            <person name="Gilroy R."/>
            <person name="Ravi A."/>
            <person name="Getino M."/>
            <person name="Pursley I."/>
            <person name="Horton D.L."/>
            <person name="Alikhan N.F."/>
            <person name="Baker D."/>
            <person name="Gharbi K."/>
            <person name="Hall N."/>
            <person name="Watson M."/>
            <person name="Adriaenssens E.M."/>
            <person name="Foster-Nyarko E."/>
            <person name="Jarju S."/>
            <person name="Secka A."/>
            <person name="Antonio M."/>
            <person name="Oren A."/>
            <person name="Chaudhuri R.R."/>
            <person name="La Ragione R."/>
            <person name="Hildebrand F."/>
            <person name="Pallen M.J."/>
        </authorList>
    </citation>
    <scope>NUCLEOTIDE SEQUENCE</scope>
    <source>
        <strain evidence="11">ChiHecec2B26-709</strain>
    </source>
</reference>
<dbReference type="PANTHER" id="PTHR30372">
    <property type="entry name" value="LIPID-A-DISACCHARIDE SYNTHASE"/>
    <property type="match status" value="1"/>
</dbReference>
<evidence type="ECO:0000256" key="4">
    <source>
        <dbReference type="ARBA" id="ARBA00022516"/>
    </source>
</evidence>
<gene>
    <name evidence="11" type="primary">lpxB</name>
    <name evidence="11" type="ORF">IAC35_02975</name>
</gene>
<keyword evidence="8" id="KW-0443">Lipid metabolism</keyword>
<evidence type="ECO:0000313" key="11">
    <source>
        <dbReference type="EMBL" id="HIT46803.1"/>
    </source>
</evidence>
<dbReference type="PANTHER" id="PTHR30372:SF4">
    <property type="entry name" value="LIPID-A-DISACCHARIDE SYNTHASE, MITOCHONDRIAL-RELATED"/>
    <property type="match status" value="1"/>
</dbReference>
<evidence type="ECO:0000256" key="7">
    <source>
        <dbReference type="ARBA" id="ARBA00022679"/>
    </source>
</evidence>
<comment type="catalytic activity">
    <reaction evidence="9">
        <text>a lipid X + a UDP-2-N,3-O-bis[(3R)-3-hydroxyacyl]-alpha-D-glucosamine = a lipid A disaccharide + UDP + H(+)</text>
        <dbReference type="Rhea" id="RHEA:67828"/>
        <dbReference type="ChEBI" id="CHEBI:15378"/>
        <dbReference type="ChEBI" id="CHEBI:58223"/>
        <dbReference type="ChEBI" id="CHEBI:137748"/>
        <dbReference type="ChEBI" id="CHEBI:176338"/>
        <dbReference type="ChEBI" id="CHEBI:176343"/>
        <dbReference type="EC" id="2.4.1.182"/>
    </reaction>
</comment>
<dbReference type="InterPro" id="IPR003835">
    <property type="entry name" value="Glyco_trans_19"/>
</dbReference>
<accession>A0A9D1GMC1</accession>
<dbReference type="AlphaFoldDB" id="A0A9D1GMC1"/>
<keyword evidence="7 11" id="KW-0808">Transferase</keyword>
<reference evidence="11" key="1">
    <citation type="submission" date="2020-10" db="EMBL/GenBank/DDBJ databases">
        <authorList>
            <person name="Gilroy R."/>
        </authorList>
    </citation>
    <scope>NUCLEOTIDE SEQUENCE</scope>
    <source>
        <strain evidence="11">ChiHecec2B26-709</strain>
    </source>
</reference>
<evidence type="ECO:0000256" key="10">
    <source>
        <dbReference type="NCBIfam" id="TIGR00215"/>
    </source>
</evidence>
<evidence type="ECO:0000256" key="6">
    <source>
        <dbReference type="ARBA" id="ARBA00022676"/>
    </source>
</evidence>
<evidence type="ECO:0000256" key="1">
    <source>
        <dbReference type="ARBA" id="ARBA00002056"/>
    </source>
</evidence>
<name>A0A9D1GMC1_9BACT</name>
<dbReference type="EMBL" id="DVLC01000056">
    <property type="protein sequence ID" value="HIT46803.1"/>
    <property type="molecule type" value="Genomic_DNA"/>
</dbReference>